<sequence length="94" mass="10072">MTATRRPTVRLLSPNSRFALQTCNCVPPLEDDTLNPAPRRPPGVKPASGLVQHVLLWGARLGEEVLVVVGVSHGRNDRLLRVAAQRKQSGGGAS</sequence>
<reference evidence="1 2" key="1">
    <citation type="journal article" date="2018" name="IMA Fungus">
        <title>IMA Genome-F 10: Nine draft genome sequences of Claviceps purpurea s.lat., including C. arundinis, C. humidiphila, and C. cf. spartinae, pseudomolecules for the pitch canker pathogen Fusarium circinatum, draft genome of Davidsoniella eucalypti, Grosmannia galeiformis, Quambalaria eucalypti, and Teratosphaeria destructans.</title>
        <authorList>
            <person name="Wingfield B.D."/>
            <person name="Liu M."/>
            <person name="Nguyen H.D."/>
            <person name="Lane F.A."/>
            <person name="Morgan S.W."/>
            <person name="De Vos L."/>
            <person name="Wilken P.M."/>
            <person name="Duong T.A."/>
            <person name="Aylward J."/>
            <person name="Coetzee M.P."/>
            <person name="Dadej K."/>
            <person name="De Beer Z.W."/>
            <person name="Findlay W."/>
            <person name="Havenga M."/>
            <person name="Kolarik M."/>
            <person name="Menzies J.G."/>
            <person name="Naidoo K."/>
            <person name="Pochopski O."/>
            <person name="Shoukouhi P."/>
            <person name="Santana Q.C."/>
            <person name="Seifert K.A."/>
            <person name="Soal N."/>
            <person name="Steenkamp E.T."/>
            <person name="Tatham C.T."/>
            <person name="van der Nest M.A."/>
            <person name="Wingfield M.J."/>
        </authorList>
    </citation>
    <scope>NUCLEOTIDE SEQUENCE [LARGE SCALE GENOMIC DNA]</scope>
    <source>
        <strain evidence="1">CMW44962</strain>
    </source>
</reference>
<dbReference type="EMBL" id="RIBY02001113">
    <property type="protein sequence ID" value="KAH9832427.1"/>
    <property type="molecule type" value="Genomic_DNA"/>
</dbReference>
<dbReference type="Proteomes" id="UP001138500">
    <property type="component" value="Unassembled WGS sequence"/>
</dbReference>
<proteinExistence type="predicted"/>
<dbReference type="AlphaFoldDB" id="A0A9W7SUX4"/>
<gene>
    <name evidence="1" type="ORF">Tdes44962_MAKER02091</name>
</gene>
<keyword evidence="2" id="KW-1185">Reference proteome</keyword>
<accession>A0A9W7SUX4</accession>
<evidence type="ECO:0000313" key="2">
    <source>
        <dbReference type="Proteomes" id="UP001138500"/>
    </source>
</evidence>
<evidence type="ECO:0000313" key="1">
    <source>
        <dbReference type="EMBL" id="KAH9832427.1"/>
    </source>
</evidence>
<reference evidence="1 2" key="2">
    <citation type="journal article" date="2021" name="Curr. Genet.">
        <title>Genetic response to nitrogen starvation in the aggressive Eucalyptus foliar pathogen Teratosphaeria destructans.</title>
        <authorList>
            <person name="Havenga M."/>
            <person name="Wingfield B.D."/>
            <person name="Wingfield M.J."/>
            <person name="Dreyer L.L."/>
            <person name="Roets F."/>
            <person name="Aylward J."/>
        </authorList>
    </citation>
    <scope>NUCLEOTIDE SEQUENCE [LARGE SCALE GENOMIC DNA]</scope>
    <source>
        <strain evidence="1">CMW44962</strain>
    </source>
</reference>
<organism evidence="1 2">
    <name type="scientific">Teratosphaeria destructans</name>
    <dbReference type="NCBI Taxonomy" id="418781"/>
    <lineage>
        <taxon>Eukaryota</taxon>
        <taxon>Fungi</taxon>
        <taxon>Dikarya</taxon>
        <taxon>Ascomycota</taxon>
        <taxon>Pezizomycotina</taxon>
        <taxon>Dothideomycetes</taxon>
        <taxon>Dothideomycetidae</taxon>
        <taxon>Mycosphaerellales</taxon>
        <taxon>Teratosphaeriaceae</taxon>
        <taxon>Teratosphaeria</taxon>
    </lineage>
</organism>
<protein>
    <submittedName>
        <fullName evidence="1">Uncharacterized protein</fullName>
    </submittedName>
</protein>
<name>A0A9W7SUX4_9PEZI</name>
<comment type="caution">
    <text evidence="1">The sequence shown here is derived from an EMBL/GenBank/DDBJ whole genome shotgun (WGS) entry which is preliminary data.</text>
</comment>